<evidence type="ECO:0000313" key="2">
    <source>
        <dbReference type="Proteomes" id="UP001208888"/>
    </source>
</evidence>
<dbReference type="Proteomes" id="UP001208888">
    <property type="component" value="Unassembled WGS sequence"/>
</dbReference>
<evidence type="ECO:0000313" key="1">
    <source>
        <dbReference type="EMBL" id="MCW0342279.1"/>
    </source>
</evidence>
<comment type="caution">
    <text evidence="1">The sequence shown here is derived from an EMBL/GenBank/DDBJ whole genome shotgun (WGS) entry which is preliminary data.</text>
</comment>
<reference evidence="1" key="1">
    <citation type="submission" date="2022-06" db="EMBL/GenBank/DDBJ databases">
        <title>Dynamics of rice microbiomes reveals core vertical transmitted seed endophytes.</title>
        <authorList>
            <person name="Liao K."/>
            <person name="Zhang X."/>
        </authorList>
    </citation>
    <scope>NUCLEOTIDE SEQUENCE</scope>
    <source>
        <strain evidence="1">JT1-17</strain>
    </source>
</reference>
<protein>
    <submittedName>
        <fullName evidence="1">Uncharacterized protein</fullName>
    </submittedName>
</protein>
<organism evidence="1 2">
    <name type="scientific">Pantoea ananas</name>
    <name type="common">Erwinia uredovora</name>
    <dbReference type="NCBI Taxonomy" id="553"/>
    <lineage>
        <taxon>Bacteria</taxon>
        <taxon>Pseudomonadati</taxon>
        <taxon>Pseudomonadota</taxon>
        <taxon>Gammaproteobacteria</taxon>
        <taxon>Enterobacterales</taxon>
        <taxon>Erwiniaceae</taxon>
        <taxon>Pantoea</taxon>
    </lineage>
</organism>
<proteinExistence type="predicted"/>
<sequence length="182" mass="20035">MVPKQYGAALLVSSLILGGAVFCAAMVNKGLILEEKHIITTAVGSVNLGDVYSERRGMDITLAPASDNAPKEINLTNLDPKNFSDDIHNALTNIANRVNEQQGLSGDKAMKASTLSSNLPFKLHVTTYIQYRSEHIPNYTLVIDEKDFIIDKEIFERRINSEAEKMTKESASAFSANSFIKK</sequence>
<name>A0AAJ1CVK6_PANAN</name>
<gene>
    <name evidence="1" type="ORF">NB703_000372</name>
</gene>
<dbReference type="RefSeq" id="WP_028723937.1">
    <property type="nucleotide sequence ID" value="NZ_JANFVX010000001.1"/>
</dbReference>
<dbReference type="AlphaFoldDB" id="A0AAJ1CVK6"/>
<accession>A0AAJ1CVK6</accession>
<dbReference type="EMBL" id="JANFVX010000001">
    <property type="protein sequence ID" value="MCW0342279.1"/>
    <property type="molecule type" value="Genomic_DNA"/>
</dbReference>